<evidence type="ECO:0000313" key="2">
    <source>
        <dbReference type="Proteomes" id="UP000887566"/>
    </source>
</evidence>
<dbReference type="WBParaSite" id="PSAMB.scaffold1409size31871.g13045.t1">
    <property type="protein sequence ID" value="PSAMB.scaffold1409size31871.g13045.t1"/>
    <property type="gene ID" value="PSAMB.scaffold1409size31871.g13045"/>
</dbReference>
<dbReference type="AlphaFoldDB" id="A0A914V031"/>
<organism evidence="2 3">
    <name type="scientific">Plectus sambesii</name>
    <dbReference type="NCBI Taxonomy" id="2011161"/>
    <lineage>
        <taxon>Eukaryota</taxon>
        <taxon>Metazoa</taxon>
        <taxon>Ecdysozoa</taxon>
        <taxon>Nematoda</taxon>
        <taxon>Chromadorea</taxon>
        <taxon>Plectida</taxon>
        <taxon>Plectina</taxon>
        <taxon>Plectoidea</taxon>
        <taxon>Plectidae</taxon>
        <taxon>Plectus</taxon>
    </lineage>
</organism>
<feature type="compositionally biased region" description="Basic and acidic residues" evidence="1">
    <location>
        <begin position="72"/>
        <end position="84"/>
    </location>
</feature>
<evidence type="ECO:0000313" key="3">
    <source>
        <dbReference type="WBParaSite" id="PSAMB.scaffold1409size31871.g13045.t1"/>
    </source>
</evidence>
<feature type="compositionally biased region" description="Basic and acidic residues" evidence="1">
    <location>
        <begin position="47"/>
        <end position="58"/>
    </location>
</feature>
<feature type="compositionally biased region" description="Basic residues" evidence="1">
    <location>
        <begin position="1"/>
        <end position="10"/>
    </location>
</feature>
<sequence>MGGRRAKRAPGRSVNKQKREWRSYAQKRTIRLPNGIMHATGGRGRGRNADKKRRELDAQRSQAKARCKKWAPTRDARRGCDPDRPATALLAPLTHKAIGEKREKERKKRRAQCG</sequence>
<dbReference type="Proteomes" id="UP000887566">
    <property type="component" value="Unplaced"/>
</dbReference>
<feature type="compositionally biased region" description="Basic residues" evidence="1">
    <location>
        <begin position="104"/>
        <end position="114"/>
    </location>
</feature>
<reference evidence="3" key="1">
    <citation type="submission" date="2022-11" db="UniProtKB">
        <authorList>
            <consortium name="WormBaseParasite"/>
        </authorList>
    </citation>
    <scope>IDENTIFICATION</scope>
</reference>
<feature type="region of interest" description="Disordered" evidence="1">
    <location>
        <begin position="1"/>
        <end position="114"/>
    </location>
</feature>
<evidence type="ECO:0000256" key="1">
    <source>
        <dbReference type="SAM" id="MobiDB-lite"/>
    </source>
</evidence>
<name>A0A914V031_9BILA</name>
<protein>
    <submittedName>
        <fullName evidence="3">Uncharacterized protein</fullName>
    </submittedName>
</protein>
<accession>A0A914V031</accession>
<keyword evidence="2" id="KW-1185">Reference proteome</keyword>
<proteinExistence type="predicted"/>